<organism evidence="2 3">
    <name type="scientific">Candidatus Jettenia ecosi</name>
    <dbReference type="NCBI Taxonomy" id="2494326"/>
    <lineage>
        <taxon>Bacteria</taxon>
        <taxon>Pseudomonadati</taxon>
        <taxon>Planctomycetota</taxon>
        <taxon>Candidatus Brocadiia</taxon>
        <taxon>Candidatus Brocadiales</taxon>
        <taxon>Candidatus Brocadiaceae</taxon>
        <taxon>Candidatus Jettenia</taxon>
    </lineage>
</organism>
<accession>A0A533Q918</accession>
<evidence type="ECO:0000313" key="3">
    <source>
        <dbReference type="Proteomes" id="UP000319783"/>
    </source>
</evidence>
<feature type="transmembrane region" description="Helical" evidence="1">
    <location>
        <begin position="229"/>
        <end position="246"/>
    </location>
</feature>
<protein>
    <submittedName>
        <fullName evidence="2">Uncharacterized protein</fullName>
    </submittedName>
</protein>
<reference evidence="2 3" key="1">
    <citation type="submission" date="2019-04" db="EMBL/GenBank/DDBJ databases">
        <title>Genome of a novel bacterium Candidatus Jettenia ecosi reconstructed from metagenome of an anammox bioreactor.</title>
        <authorList>
            <person name="Mardanov A.V."/>
            <person name="Beletsky A.V."/>
            <person name="Ravin N.V."/>
            <person name="Botchkova E.A."/>
            <person name="Litti Y.V."/>
            <person name="Nozhevnikova A.N."/>
        </authorList>
    </citation>
    <scope>NUCLEOTIDE SEQUENCE [LARGE SCALE GENOMIC DNA]</scope>
    <source>
        <strain evidence="2">J2</strain>
    </source>
</reference>
<comment type="caution">
    <text evidence="2">The sequence shown here is derived from an EMBL/GenBank/DDBJ whole genome shotgun (WGS) entry which is preliminary data.</text>
</comment>
<feature type="transmembrane region" description="Helical" evidence="1">
    <location>
        <begin position="134"/>
        <end position="152"/>
    </location>
</feature>
<feature type="transmembrane region" description="Helical" evidence="1">
    <location>
        <begin position="202"/>
        <end position="223"/>
    </location>
</feature>
<keyword evidence="1" id="KW-0472">Membrane</keyword>
<sequence>MKTYGTYITEESVPGIPAPAGQHTTINAALRNLRISDLLTFIGINLRFITENIMNALIFFNILRPQDQNQRYDIHTPSIPDMCGETVMVIVFTIAYLFHTSARLKNTVTDIPMYLYDRGVTRHLEDGLQRSKRFFFTTIAGFGLYFFSRYFFSPILEVIFIENTTIASFALNILNDIIKLCSPLIFVYVYCQYLAANKAVALMLYVFFIIRNLFATNVLGFITEYDLHVGAPFLDVLSPMIIFYSLSYSIERIELVSDTCFSLDVDPVVAEYS</sequence>
<dbReference type="AlphaFoldDB" id="A0A533Q918"/>
<evidence type="ECO:0000256" key="1">
    <source>
        <dbReference type="SAM" id="Phobius"/>
    </source>
</evidence>
<keyword evidence="1" id="KW-0812">Transmembrane</keyword>
<feature type="transmembrane region" description="Helical" evidence="1">
    <location>
        <begin position="164"/>
        <end position="190"/>
    </location>
</feature>
<dbReference type="EMBL" id="SULG01000058">
    <property type="protein sequence ID" value="TLD41188.1"/>
    <property type="molecule type" value="Genomic_DNA"/>
</dbReference>
<name>A0A533Q918_9BACT</name>
<dbReference type="Proteomes" id="UP000319783">
    <property type="component" value="Unassembled WGS sequence"/>
</dbReference>
<proteinExistence type="predicted"/>
<evidence type="ECO:0000313" key="2">
    <source>
        <dbReference type="EMBL" id="TLD41188.1"/>
    </source>
</evidence>
<keyword evidence="1" id="KW-1133">Transmembrane helix</keyword>
<gene>
    <name evidence="2" type="ORF">JETT_2526</name>
</gene>